<comment type="similarity">
    <text evidence="2">Belongs to the GTP-binding SRP family.</text>
</comment>
<evidence type="ECO:0000256" key="13">
    <source>
        <dbReference type="ARBA" id="ARBA00030866"/>
    </source>
</evidence>
<reference evidence="16" key="1">
    <citation type="journal article" date="2020" name="mSystems">
        <title>Genome- and Community-Level Interaction Insights into Carbon Utilization and Element Cycling Functions of Hydrothermarchaeota in Hydrothermal Sediment.</title>
        <authorList>
            <person name="Zhou Z."/>
            <person name="Liu Y."/>
            <person name="Xu W."/>
            <person name="Pan J."/>
            <person name="Luo Z.H."/>
            <person name="Li M."/>
        </authorList>
    </citation>
    <scope>NUCLEOTIDE SEQUENCE [LARGE SCALE GENOMIC DNA]</scope>
    <source>
        <strain evidence="16">HyVt-19</strain>
    </source>
</reference>
<dbReference type="GO" id="GO:0015031">
    <property type="term" value="P:protein transport"/>
    <property type="evidence" value="ECO:0007669"/>
    <property type="project" value="UniProtKB-KW"/>
</dbReference>
<name>A0A7C0WSY2_9BACT</name>
<comment type="function">
    <text evidence="12">Necessary for flagellar biosynthesis. May be involved in translocation of the flagellum.</text>
</comment>
<dbReference type="InterPro" id="IPR000897">
    <property type="entry name" value="SRP54_GTPase_dom"/>
</dbReference>
<dbReference type="GO" id="GO:0003924">
    <property type="term" value="F:GTPase activity"/>
    <property type="evidence" value="ECO:0007669"/>
    <property type="project" value="InterPro"/>
</dbReference>
<gene>
    <name evidence="16" type="ORF">ENG14_06750</name>
</gene>
<sequence>MRIRTFHARTMSEALELVKTELGQDAVILDSRKVRGSNGEDYFEVRAAIDTDNETFRTNSRPSTQPGPLLNLQDEINEIKNFLSLLVSTKDCFAQLHQHKALAEVYHHLIMQGLDEKKVYILLTKSVHLMGKEVHDKKVVVTTFCKQLMREIKTADPFENLPRTQNGLPAIYTFIGPTGVGKTTTLVKLATRLKMQSGFKVGVITLDAYRIGAYDQIRKYMEIIDLPLMTAQNRDELGFARRQMKECDLILVDTVGRNFLKETNVNELANYFTGMETVYNLLVLSASAKDMDLSRTIQLFGSLDIHGLIFTKLDETLNYGNIVNQLLRYPYPVTFFGTGQKIPEDIVKATKKNIVRLIFPVKRSNTSIWEN</sequence>
<dbReference type="SMART" id="SM00382">
    <property type="entry name" value="AAA"/>
    <property type="match status" value="1"/>
</dbReference>
<keyword evidence="6" id="KW-0547">Nucleotide-binding</keyword>
<dbReference type="InterPro" id="IPR047040">
    <property type="entry name" value="FlhF__GTPase_dom"/>
</dbReference>
<dbReference type="Proteomes" id="UP000886355">
    <property type="component" value="Unassembled WGS sequence"/>
</dbReference>
<comment type="subcellular location">
    <subcellularLocation>
        <location evidence="1">Cell membrane</location>
        <topology evidence="1">Peripheral membrane protein</topology>
        <orientation evidence="1">Cytoplasmic side</orientation>
    </subcellularLocation>
</comment>
<comment type="caution">
    <text evidence="16">The sequence shown here is derived from an EMBL/GenBank/DDBJ whole genome shotgun (WGS) entry which is preliminary data.</text>
</comment>
<dbReference type="SUPFAM" id="SSF52540">
    <property type="entry name" value="P-loop containing nucleoside triphosphate hydrolases"/>
    <property type="match status" value="1"/>
</dbReference>
<keyword evidence="10" id="KW-0472">Membrane</keyword>
<evidence type="ECO:0000313" key="16">
    <source>
        <dbReference type="EMBL" id="HDL90584.1"/>
    </source>
</evidence>
<keyword evidence="9" id="KW-0342">GTP-binding</keyword>
<dbReference type="FunFam" id="3.40.50.300:FF:000695">
    <property type="entry name" value="Flagellar biosynthesis regulator FlhF"/>
    <property type="match status" value="1"/>
</dbReference>
<evidence type="ECO:0000259" key="14">
    <source>
        <dbReference type="SMART" id="SM00382"/>
    </source>
</evidence>
<feature type="domain" description="AAA+ ATPase" evidence="14">
    <location>
        <begin position="168"/>
        <end position="365"/>
    </location>
</feature>
<dbReference type="GO" id="GO:0044781">
    <property type="term" value="P:bacterial-type flagellum organization"/>
    <property type="evidence" value="ECO:0007669"/>
    <property type="project" value="UniProtKB-KW"/>
</dbReference>
<evidence type="ECO:0000256" key="4">
    <source>
        <dbReference type="ARBA" id="ARBA00022448"/>
    </source>
</evidence>
<evidence type="ECO:0000256" key="2">
    <source>
        <dbReference type="ARBA" id="ARBA00008531"/>
    </source>
</evidence>
<evidence type="ECO:0000256" key="9">
    <source>
        <dbReference type="ARBA" id="ARBA00023134"/>
    </source>
</evidence>
<organism evidence="16">
    <name type="scientific">Thermodesulforhabdus norvegica</name>
    <dbReference type="NCBI Taxonomy" id="39841"/>
    <lineage>
        <taxon>Bacteria</taxon>
        <taxon>Pseudomonadati</taxon>
        <taxon>Thermodesulfobacteriota</taxon>
        <taxon>Syntrophobacteria</taxon>
        <taxon>Syntrophobacterales</taxon>
        <taxon>Thermodesulforhabdaceae</taxon>
        <taxon>Thermodesulforhabdus</taxon>
    </lineage>
</organism>
<dbReference type="GO" id="GO:0005525">
    <property type="term" value="F:GTP binding"/>
    <property type="evidence" value="ECO:0007669"/>
    <property type="project" value="UniProtKB-KW"/>
</dbReference>
<dbReference type="InterPro" id="IPR027417">
    <property type="entry name" value="P-loop_NTPase"/>
</dbReference>
<keyword evidence="5" id="KW-1003">Cell membrane</keyword>
<protein>
    <recommendedName>
        <fullName evidence="3">Flagellar biosynthesis protein FlhF</fullName>
    </recommendedName>
    <alternativeName>
        <fullName evidence="13">Flagella-associated GTP-binding protein</fullName>
    </alternativeName>
</protein>
<dbReference type="PANTHER" id="PTHR43134">
    <property type="entry name" value="SIGNAL RECOGNITION PARTICLE RECEPTOR SUBUNIT ALPHA"/>
    <property type="match status" value="1"/>
</dbReference>
<dbReference type="Gene3D" id="3.40.50.300">
    <property type="entry name" value="P-loop containing nucleotide triphosphate hydrolases"/>
    <property type="match status" value="1"/>
</dbReference>
<evidence type="ECO:0000256" key="7">
    <source>
        <dbReference type="ARBA" id="ARBA00022795"/>
    </source>
</evidence>
<dbReference type="GO" id="GO:0005886">
    <property type="term" value="C:plasma membrane"/>
    <property type="evidence" value="ECO:0007669"/>
    <property type="project" value="UniProtKB-SubCell"/>
</dbReference>
<dbReference type="Pfam" id="PF00448">
    <property type="entry name" value="SRP54"/>
    <property type="match status" value="1"/>
</dbReference>
<evidence type="ECO:0000256" key="6">
    <source>
        <dbReference type="ARBA" id="ARBA00022741"/>
    </source>
</evidence>
<keyword evidence="8" id="KW-0653">Protein transport</keyword>
<dbReference type="SMART" id="SM00962">
    <property type="entry name" value="SRP54"/>
    <property type="match status" value="1"/>
</dbReference>
<keyword evidence="7" id="KW-1005">Bacterial flagellum biogenesis</keyword>
<evidence type="ECO:0000256" key="1">
    <source>
        <dbReference type="ARBA" id="ARBA00004413"/>
    </source>
</evidence>
<keyword evidence="4" id="KW-0813">Transport</keyword>
<evidence type="ECO:0000256" key="10">
    <source>
        <dbReference type="ARBA" id="ARBA00023136"/>
    </source>
</evidence>
<evidence type="ECO:0000256" key="3">
    <source>
        <dbReference type="ARBA" id="ARBA00014919"/>
    </source>
</evidence>
<evidence type="ECO:0000256" key="5">
    <source>
        <dbReference type="ARBA" id="ARBA00022475"/>
    </source>
</evidence>
<evidence type="ECO:0000256" key="8">
    <source>
        <dbReference type="ARBA" id="ARBA00022927"/>
    </source>
</evidence>
<evidence type="ECO:0000256" key="12">
    <source>
        <dbReference type="ARBA" id="ARBA00025337"/>
    </source>
</evidence>
<dbReference type="EMBL" id="DQZW01000321">
    <property type="protein sequence ID" value="HDL90584.1"/>
    <property type="molecule type" value="Genomic_DNA"/>
</dbReference>
<dbReference type="InterPro" id="IPR003593">
    <property type="entry name" value="AAA+_ATPase"/>
</dbReference>
<accession>A0A7C0WSY2</accession>
<dbReference type="AlphaFoldDB" id="A0A7C0WSY2"/>
<dbReference type="CDD" id="cd17873">
    <property type="entry name" value="FlhF"/>
    <property type="match status" value="1"/>
</dbReference>
<dbReference type="Gene3D" id="1.20.120.1380">
    <property type="entry name" value="Flagellar FlhF biosynthesis protein, N domain"/>
    <property type="match status" value="1"/>
</dbReference>
<dbReference type="GO" id="GO:0006614">
    <property type="term" value="P:SRP-dependent cotranslational protein targeting to membrane"/>
    <property type="evidence" value="ECO:0007669"/>
    <property type="project" value="InterPro"/>
</dbReference>
<dbReference type="PANTHER" id="PTHR43134:SF3">
    <property type="entry name" value="FLAGELLAR BIOSYNTHESIS PROTEIN FLHF"/>
    <property type="match status" value="1"/>
</dbReference>
<dbReference type="GO" id="GO:0005047">
    <property type="term" value="F:signal recognition particle binding"/>
    <property type="evidence" value="ECO:0007669"/>
    <property type="project" value="TreeGrafter"/>
</dbReference>
<feature type="domain" description="SRP54-type proteins GTP-binding" evidence="15">
    <location>
        <begin position="169"/>
        <end position="360"/>
    </location>
</feature>
<proteinExistence type="inferred from homology"/>
<keyword evidence="11" id="KW-1006">Bacterial flagellum protein export</keyword>
<evidence type="ECO:0000259" key="15">
    <source>
        <dbReference type="SMART" id="SM00962"/>
    </source>
</evidence>
<evidence type="ECO:0000256" key="11">
    <source>
        <dbReference type="ARBA" id="ARBA00023225"/>
    </source>
</evidence>